<keyword evidence="3" id="KW-1185">Reference proteome</keyword>
<sequence>IEQGLNETVELAAHAKAHILRWGNESDIYQKYFGNRSSLEPIGAFDLVVNGDRGVLFRCDNPDDKCQFEGEH</sequence>
<dbReference type="SUPFAM" id="SSF55486">
    <property type="entry name" value="Metalloproteases ('zincins'), catalytic domain"/>
    <property type="match status" value="1"/>
</dbReference>
<dbReference type="AlphaFoldDB" id="A0A3A2Z1E8"/>
<dbReference type="GO" id="GO:0008237">
    <property type="term" value="F:metallopeptidase activity"/>
    <property type="evidence" value="ECO:0007669"/>
    <property type="project" value="InterPro"/>
</dbReference>
<comment type="caution">
    <text evidence="2">The sequence shown here is derived from an EMBL/GenBank/DDBJ whole genome shotgun (WGS) entry which is preliminary data.</text>
</comment>
<dbReference type="Pfam" id="PF13933">
    <property type="entry name" value="HRXXH"/>
    <property type="match status" value="1"/>
</dbReference>
<dbReference type="GO" id="GO:0005178">
    <property type="term" value="F:integrin binding"/>
    <property type="evidence" value="ECO:0007669"/>
    <property type="project" value="TreeGrafter"/>
</dbReference>
<evidence type="ECO:0000313" key="2">
    <source>
        <dbReference type="EMBL" id="RJE16918.1"/>
    </source>
</evidence>
<dbReference type="InterPro" id="IPR039124">
    <property type="entry name" value="PRA1-like"/>
</dbReference>
<dbReference type="EMBL" id="MVGC01002183">
    <property type="protein sequence ID" value="RJE16918.1"/>
    <property type="molecule type" value="Genomic_DNA"/>
</dbReference>
<dbReference type="Proteomes" id="UP000266188">
    <property type="component" value="Unassembled WGS sequence"/>
</dbReference>
<evidence type="ECO:0000313" key="3">
    <source>
        <dbReference type="Proteomes" id="UP000266188"/>
    </source>
</evidence>
<name>A0A3A2Z1E8_9EURO</name>
<protein>
    <submittedName>
        <fullName evidence="2">Metallopeptidase activity</fullName>
    </submittedName>
</protein>
<dbReference type="PANTHER" id="PTHR39399:SF1">
    <property type="entry name" value="PROTEIN ZPS1"/>
    <property type="match status" value="1"/>
</dbReference>
<feature type="non-terminal residue" evidence="2">
    <location>
        <position position="1"/>
    </location>
</feature>
<dbReference type="GO" id="GO:0009986">
    <property type="term" value="C:cell surface"/>
    <property type="evidence" value="ECO:0007669"/>
    <property type="project" value="TreeGrafter"/>
</dbReference>
<reference evidence="3" key="1">
    <citation type="submission" date="2017-02" db="EMBL/GenBank/DDBJ databases">
        <authorList>
            <person name="Tafer H."/>
            <person name="Lopandic K."/>
        </authorList>
    </citation>
    <scope>NUCLEOTIDE SEQUENCE [LARGE SCALE GENOMIC DNA]</scope>
    <source>
        <strain evidence="3">CBS 366.77</strain>
    </source>
</reference>
<dbReference type="Gene3D" id="3.40.390.10">
    <property type="entry name" value="Collagenase (Catalytic Domain)"/>
    <property type="match status" value="1"/>
</dbReference>
<dbReference type="GO" id="GO:0005576">
    <property type="term" value="C:extracellular region"/>
    <property type="evidence" value="ECO:0007669"/>
    <property type="project" value="TreeGrafter"/>
</dbReference>
<gene>
    <name evidence="2" type="ORF">PHISCL_10745</name>
</gene>
<dbReference type="STRING" id="2070753.A0A3A2Z1E8"/>
<dbReference type="PANTHER" id="PTHR39399">
    <property type="entry name" value="PROTEIN ZPS1"/>
    <property type="match status" value="1"/>
</dbReference>
<dbReference type="OrthoDB" id="4689212at2759"/>
<evidence type="ECO:0000259" key="1">
    <source>
        <dbReference type="Pfam" id="PF13933"/>
    </source>
</evidence>
<organism evidence="2 3">
    <name type="scientific">Aspergillus sclerotialis</name>
    <dbReference type="NCBI Taxonomy" id="2070753"/>
    <lineage>
        <taxon>Eukaryota</taxon>
        <taxon>Fungi</taxon>
        <taxon>Dikarya</taxon>
        <taxon>Ascomycota</taxon>
        <taxon>Pezizomycotina</taxon>
        <taxon>Eurotiomycetes</taxon>
        <taxon>Eurotiomycetidae</taxon>
        <taxon>Eurotiales</taxon>
        <taxon>Aspergillaceae</taxon>
        <taxon>Aspergillus</taxon>
        <taxon>Aspergillus subgen. Polypaecilum</taxon>
    </lineage>
</organism>
<dbReference type="GO" id="GO:0008270">
    <property type="term" value="F:zinc ion binding"/>
    <property type="evidence" value="ECO:0007669"/>
    <property type="project" value="TreeGrafter"/>
</dbReference>
<dbReference type="GO" id="GO:0009277">
    <property type="term" value="C:fungal-type cell wall"/>
    <property type="evidence" value="ECO:0007669"/>
    <property type="project" value="TreeGrafter"/>
</dbReference>
<dbReference type="InterPro" id="IPR029482">
    <property type="entry name" value="HRXXH"/>
</dbReference>
<accession>A0A3A2Z1E8</accession>
<dbReference type="InterPro" id="IPR024079">
    <property type="entry name" value="MetalloPept_cat_dom_sf"/>
</dbReference>
<feature type="domain" description="Putative peptidase" evidence="1">
    <location>
        <begin position="1"/>
        <end position="67"/>
    </location>
</feature>
<proteinExistence type="predicted"/>